<proteinExistence type="predicted"/>
<accession>A0ABT5R2P5</accession>
<gene>
    <name evidence="2" type="ORF">LRP50_15555</name>
</gene>
<feature type="signal peptide" evidence="1">
    <location>
        <begin position="1"/>
        <end position="25"/>
    </location>
</feature>
<feature type="chain" id="PRO_5045486212" description="Spore coat protein U domain-containing protein" evidence="1">
    <location>
        <begin position="26"/>
        <end position="168"/>
    </location>
</feature>
<evidence type="ECO:0008006" key="4">
    <source>
        <dbReference type="Google" id="ProtNLM"/>
    </source>
</evidence>
<dbReference type="EMBL" id="JAJUBC010000018">
    <property type="protein sequence ID" value="MDD1794548.1"/>
    <property type="molecule type" value="Genomic_DNA"/>
</dbReference>
<protein>
    <recommendedName>
        <fullName evidence="4">Spore coat protein U domain-containing protein</fullName>
    </recommendedName>
</protein>
<keyword evidence="3" id="KW-1185">Reference proteome</keyword>
<organism evidence="2 3">
    <name type="scientific">Enterovibrio gelatinilyticus</name>
    <dbReference type="NCBI Taxonomy" id="2899819"/>
    <lineage>
        <taxon>Bacteria</taxon>
        <taxon>Pseudomonadati</taxon>
        <taxon>Pseudomonadota</taxon>
        <taxon>Gammaproteobacteria</taxon>
        <taxon>Vibrionales</taxon>
        <taxon>Vibrionaceae</taxon>
        <taxon>Enterovibrio</taxon>
    </lineage>
</organism>
<dbReference type="RefSeq" id="WP_274165374.1">
    <property type="nucleotide sequence ID" value="NZ_JAJUBC010000018.1"/>
</dbReference>
<evidence type="ECO:0000256" key="1">
    <source>
        <dbReference type="SAM" id="SignalP"/>
    </source>
</evidence>
<comment type="caution">
    <text evidence="2">The sequence shown here is derived from an EMBL/GenBank/DDBJ whole genome shotgun (WGS) entry which is preliminary data.</text>
</comment>
<name>A0ABT5R2P5_9GAMM</name>
<dbReference type="Proteomes" id="UP001149400">
    <property type="component" value="Unassembled WGS sequence"/>
</dbReference>
<keyword evidence="1" id="KW-0732">Signal</keyword>
<evidence type="ECO:0000313" key="3">
    <source>
        <dbReference type="Proteomes" id="UP001149400"/>
    </source>
</evidence>
<evidence type="ECO:0000313" key="2">
    <source>
        <dbReference type="EMBL" id="MDD1794548.1"/>
    </source>
</evidence>
<sequence length="168" mass="16500">MTKLGIGSITLSTLFAASFAASVSADPISLLITGNVDPVCEVTGLSTVSYNAGPLDQGLSLSSSALPIDVKCNYKSGAVITLATLNGGLTSAEATGEVVDYKATLTAGALGAFALNTSSLGAGGTAAGVFSGATLAAGVPSTLQIEILDDATFAGDYTDTLTVTIAQN</sequence>
<reference evidence="2" key="1">
    <citation type="submission" date="2021-12" db="EMBL/GenBank/DDBJ databases">
        <title>Enterovibrio ZSDZ35 sp. nov. and Enterovibrio ZSDZ42 sp. nov., isolated from coastal seawater in Qingdao.</title>
        <authorList>
            <person name="Zhang P."/>
        </authorList>
    </citation>
    <scope>NUCLEOTIDE SEQUENCE</scope>
    <source>
        <strain evidence="2">ZSDZ42</strain>
    </source>
</reference>